<dbReference type="SUPFAM" id="SSF53218">
    <property type="entry name" value="Molybdenum cofactor biosynthesis proteins"/>
    <property type="match status" value="2"/>
</dbReference>
<dbReference type="SUPFAM" id="SSF63867">
    <property type="entry name" value="MoeA C-terminal domain-like"/>
    <property type="match status" value="1"/>
</dbReference>
<comment type="similarity">
    <text evidence="3">In the C-terminal section; belongs to the MoeA family.</text>
</comment>
<dbReference type="Pfam" id="PF03454">
    <property type="entry name" value="MoeA_C"/>
    <property type="match status" value="1"/>
</dbReference>
<dbReference type="CDD" id="cd00886">
    <property type="entry name" value="MogA_MoaB"/>
    <property type="match status" value="1"/>
</dbReference>
<feature type="region of interest" description="Disordered" evidence="6">
    <location>
        <begin position="178"/>
        <end position="242"/>
    </location>
</feature>
<name>A0AAE8MSD9_9PEZI</name>
<evidence type="ECO:0000256" key="6">
    <source>
        <dbReference type="SAM" id="MobiDB-lite"/>
    </source>
</evidence>
<dbReference type="PROSITE" id="PS01079">
    <property type="entry name" value="MOCF_BIOSYNTHESIS_2"/>
    <property type="match status" value="1"/>
</dbReference>
<keyword evidence="8" id="KW-0675">Receptor</keyword>
<dbReference type="InterPro" id="IPR005110">
    <property type="entry name" value="MoeA_linker/N"/>
</dbReference>
<dbReference type="GO" id="GO:0046872">
    <property type="term" value="F:metal ion binding"/>
    <property type="evidence" value="ECO:0007669"/>
    <property type="project" value="UniProtKB-UniRule"/>
</dbReference>
<dbReference type="Gene3D" id="2.170.190.11">
    <property type="entry name" value="Molybdopterin biosynthesis moea protein, domain 3"/>
    <property type="match status" value="1"/>
</dbReference>
<evidence type="ECO:0000256" key="5">
    <source>
        <dbReference type="RuleBase" id="RU365090"/>
    </source>
</evidence>
<dbReference type="InterPro" id="IPR036688">
    <property type="entry name" value="MoeA_C_domain_IV_sf"/>
</dbReference>
<keyword evidence="5" id="KW-0479">Metal-binding</keyword>
<keyword evidence="9" id="KW-1185">Reference proteome</keyword>
<dbReference type="PANTHER" id="PTHR10192:SF5">
    <property type="entry name" value="GEPHYRIN"/>
    <property type="match status" value="1"/>
</dbReference>
<evidence type="ECO:0000256" key="2">
    <source>
        <dbReference type="ARBA" id="ARBA00007589"/>
    </source>
</evidence>
<evidence type="ECO:0000256" key="1">
    <source>
        <dbReference type="ARBA" id="ARBA00005046"/>
    </source>
</evidence>
<dbReference type="GO" id="GO:0006777">
    <property type="term" value="P:Mo-molybdopterin cofactor biosynthetic process"/>
    <property type="evidence" value="ECO:0007669"/>
    <property type="project" value="UniProtKB-UniRule"/>
</dbReference>
<dbReference type="GO" id="GO:0061599">
    <property type="term" value="F:molybdopterin molybdotransferase activity"/>
    <property type="evidence" value="ECO:0007669"/>
    <property type="project" value="UniProtKB-UniRule"/>
</dbReference>
<comment type="caution">
    <text evidence="8">The sequence shown here is derived from an EMBL/GenBank/DDBJ whole genome shotgun (WGS) entry which is preliminary data.</text>
</comment>
<dbReference type="NCBIfam" id="NF045515">
    <property type="entry name" value="Glp_gephyrin"/>
    <property type="match status" value="1"/>
</dbReference>
<dbReference type="InterPro" id="IPR005111">
    <property type="entry name" value="MoeA_C_domain_IV"/>
</dbReference>
<dbReference type="Gene3D" id="3.40.980.10">
    <property type="entry name" value="MoaB/Mog-like domain"/>
    <property type="match status" value="2"/>
</dbReference>
<reference evidence="8" key="1">
    <citation type="submission" date="2018-03" db="EMBL/GenBank/DDBJ databases">
        <authorList>
            <person name="Guldener U."/>
        </authorList>
    </citation>
    <scope>NUCLEOTIDE SEQUENCE</scope>
</reference>
<dbReference type="AlphaFoldDB" id="A0AAE8MSD9"/>
<dbReference type="GO" id="GO:0005524">
    <property type="term" value="F:ATP binding"/>
    <property type="evidence" value="ECO:0007669"/>
    <property type="project" value="UniProtKB-UniRule"/>
</dbReference>
<dbReference type="Pfam" id="PF03453">
    <property type="entry name" value="MoeA_N"/>
    <property type="match status" value="1"/>
</dbReference>
<evidence type="ECO:0000313" key="9">
    <source>
        <dbReference type="Proteomes" id="UP001187682"/>
    </source>
</evidence>
<accession>A0AAE8MSD9</accession>
<evidence type="ECO:0000259" key="7">
    <source>
        <dbReference type="SMART" id="SM00852"/>
    </source>
</evidence>
<dbReference type="Proteomes" id="UP001187682">
    <property type="component" value="Unassembled WGS sequence"/>
</dbReference>
<dbReference type="InterPro" id="IPR038987">
    <property type="entry name" value="MoeA-like"/>
</dbReference>
<sequence>MSSTPLKAAILIVSTTAAKDPSADASEAVLRAVFGDEAGKWEVTETAIVPDVTTQIQRQIMGWTDGADSVNLVVTTGGTGFAKGDDTPEAVTAILHKQAPGLVHAMLSSSLTVTPFAMMSRPVAGVRNSTVVVTLPGSPKGARENLQSIIKTLPHACLQVAGADSRSLHKGGVKKLETEAGVSAQPSATPASGGSCYHHGYGHGHGHGHSHGHGHGHGALVRHTKPDTNPISNDPNLGPSRRYRASPYPMLDVPEALDLIKKHTPAPQITTSKVNPDLVGSVLAEDVTAQENVPAFRASIVDGYAVVVPSDGNMRGTYPVASVSHAAPGERPSLQEGSIARITTGAPLPPGATSVIMVEDTVLKSMTPDGKEEEEVEILAEGKVREGDNVREVGSDVSQGSKILSRGEKISGVGGELGLLAAVGVSGVRTYHRPVVGVLSTGDEIVDHDRPGALLLGEVRDTNRVTLLAAACQWGYEALDLGIASDAPGSLEETLRDALRRADLVITTGGVSMGELDLLKPTIERSLGGTIHFGRVNMKPGKPTTFATVPVKDNAGERSAKPIFSLPGNPASALVTFHLFVLPALHILSGEEVPGAPTATVVLAHDLPMDAGRPEYHRAHVSAGPDGRLWASSTGGQRSSKVGSLRRANALLSMPKGEGSLGAGQLVKALLIGSIGPA</sequence>
<keyword evidence="4 5" id="KW-0501">Molybdenum cofactor biosynthesis</keyword>
<dbReference type="PANTHER" id="PTHR10192">
    <property type="entry name" value="MOLYBDOPTERIN BIOSYNTHESIS PROTEIN"/>
    <property type="match status" value="1"/>
</dbReference>
<dbReference type="NCBIfam" id="TIGR00177">
    <property type="entry name" value="molyb_syn"/>
    <property type="match status" value="2"/>
</dbReference>
<dbReference type="InterPro" id="IPR036135">
    <property type="entry name" value="MoeA_linker/N_sf"/>
</dbReference>
<dbReference type="PROSITE" id="PS01078">
    <property type="entry name" value="MOCF_BIOSYNTHESIS_1"/>
    <property type="match status" value="1"/>
</dbReference>
<comment type="similarity">
    <text evidence="5">Belongs to the MoeA family.</text>
</comment>
<dbReference type="Gene3D" id="2.40.340.10">
    <property type="entry name" value="MoeA, C-terminal, domain IV"/>
    <property type="match status" value="1"/>
</dbReference>
<dbReference type="FunFam" id="2.170.190.11:FF:000002">
    <property type="entry name" value="Molybdopterin molybdenumtransferase"/>
    <property type="match status" value="1"/>
</dbReference>
<keyword evidence="5" id="KW-0500">Molybdenum</keyword>
<dbReference type="InterPro" id="IPR036425">
    <property type="entry name" value="MoaB/Mog-like_dom_sf"/>
</dbReference>
<evidence type="ECO:0000313" key="8">
    <source>
        <dbReference type="EMBL" id="SPN99572.1"/>
    </source>
</evidence>
<dbReference type="GO" id="GO:0061598">
    <property type="term" value="F:molybdopterin adenylyltransferase activity"/>
    <property type="evidence" value="ECO:0007669"/>
    <property type="project" value="UniProtKB-UniRule"/>
</dbReference>
<dbReference type="Pfam" id="PF00994">
    <property type="entry name" value="MoCF_biosynth"/>
    <property type="match status" value="2"/>
</dbReference>
<dbReference type="SMART" id="SM00852">
    <property type="entry name" value="MoCF_biosynth"/>
    <property type="match status" value="2"/>
</dbReference>
<comment type="pathway">
    <text evidence="1 5">Cofactor biosynthesis; molybdopterin biosynthesis.</text>
</comment>
<keyword evidence="5" id="KW-0808">Transferase</keyword>
<comment type="similarity">
    <text evidence="2">In the N-terminal section; belongs to the MoaB/Mog family.</text>
</comment>
<dbReference type="GO" id="GO:0005829">
    <property type="term" value="C:cytosol"/>
    <property type="evidence" value="ECO:0007669"/>
    <property type="project" value="TreeGrafter"/>
</dbReference>
<organism evidence="8 9">
    <name type="scientific">Cephalotrichum gorgonifer</name>
    <dbReference type="NCBI Taxonomy" id="2041049"/>
    <lineage>
        <taxon>Eukaryota</taxon>
        <taxon>Fungi</taxon>
        <taxon>Dikarya</taxon>
        <taxon>Ascomycota</taxon>
        <taxon>Pezizomycotina</taxon>
        <taxon>Sordariomycetes</taxon>
        <taxon>Hypocreomycetidae</taxon>
        <taxon>Microascales</taxon>
        <taxon>Microascaceae</taxon>
        <taxon>Cephalotrichum</taxon>
    </lineage>
</organism>
<evidence type="ECO:0000256" key="3">
    <source>
        <dbReference type="ARBA" id="ARBA00008339"/>
    </source>
</evidence>
<comment type="catalytic activity">
    <reaction evidence="5">
        <text>adenylyl-molybdopterin + molybdate = Mo-molybdopterin + AMP + H(+)</text>
        <dbReference type="Rhea" id="RHEA:35047"/>
        <dbReference type="ChEBI" id="CHEBI:15378"/>
        <dbReference type="ChEBI" id="CHEBI:36264"/>
        <dbReference type="ChEBI" id="CHEBI:62727"/>
        <dbReference type="ChEBI" id="CHEBI:71302"/>
        <dbReference type="ChEBI" id="CHEBI:456215"/>
    </reaction>
</comment>
<feature type="domain" description="MoaB/Mog" evidence="7">
    <location>
        <begin position="9"/>
        <end position="156"/>
    </location>
</feature>
<proteinExistence type="inferred from homology"/>
<feature type="compositionally biased region" description="Basic residues" evidence="6">
    <location>
        <begin position="200"/>
        <end position="223"/>
    </location>
</feature>
<comment type="function">
    <text evidence="5">Catalyzes two steps in the biosynthesis of the molybdenum cofactor. In the first step, molybdopterin is adenylated. Subsequently, molybdate is inserted into adenylated molybdopterin and AMP is released.</text>
</comment>
<dbReference type="FunFam" id="3.40.980.10:FF:000011">
    <property type="entry name" value="Molybdopterin molybdenumtransferase"/>
    <property type="match status" value="1"/>
</dbReference>
<dbReference type="InterPro" id="IPR008284">
    <property type="entry name" value="MoCF_biosynth_CS"/>
</dbReference>
<dbReference type="Gene3D" id="3.90.105.10">
    <property type="entry name" value="Molybdopterin biosynthesis moea protein, domain 2"/>
    <property type="match status" value="1"/>
</dbReference>
<comment type="cofactor">
    <cofactor evidence="5">
        <name>Mg(2+)</name>
        <dbReference type="ChEBI" id="CHEBI:18420"/>
    </cofactor>
</comment>
<gene>
    <name evidence="8" type="ORF">DNG_02424</name>
</gene>
<evidence type="ECO:0000256" key="4">
    <source>
        <dbReference type="ARBA" id="ARBA00023150"/>
    </source>
</evidence>
<feature type="domain" description="MoaB/Mog" evidence="7">
    <location>
        <begin position="437"/>
        <end position="587"/>
    </location>
</feature>
<dbReference type="EMBL" id="ONZQ02000003">
    <property type="protein sequence ID" value="SPN99572.1"/>
    <property type="molecule type" value="Genomic_DNA"/>
</dbReference>
<dbReference type="CDD" id="cd00887">
    <property type="entry name" value="MoeA"/>
    <property type="match status" value="1"/>
</dbReference>
<dbReference type="InterPro" id="IPR001453">
    <property type="entry name" value="MoaB/Mog_dom"/>
</dbReference>
<dbReference type="SUPFAM" id="SSF63882">
    <property type="entry name" value="MoeA N-terminal region -like"/>
    <property type="match status" value="1"/>
</dbReference>
<protein>
    <submittedName>
        <fullName evidence="8">Probable gephyrin, glycine receptor-tubulin linker protein</fullName>
    </submittedName>
</protein>
<comment type="catalytic activity">
    <reaction evidence="5">
        <text>molybdopterin + ATP + H(+) = adenylyl-molybdopterin + diphosphate</text>
        <dbReference type="Rhea" id="RHEA:31331"/>
        <dbReference type="ChEBI" id="CHEBI:15378"/>
        <dbReference type="ChEBI" id="CHEBI:30616"/>
        <dbReference type="ChEBI" id="CHEBI:33019"/>
        <dbReference type="ChEBI" id="CHEBI:58698"/>
        <dbReference type="ChEBI" id="CHEBI:62727"/>
    </reaction>
</comment>
<keyword evidence="5" id="KW-0460">Magnesium</keyword>